<evidence type="ECO:0000259" key="3">
    <source>
        <dbReference type="PROSITE" id="PS51677"/>
    </source>
</evidence>
<dbReference type="PANTHER" id="PTHR34216:SF3">
    <property type="entry name" value="POLY-BETA-1,6-N-ACETYL-D-GLUCOSAMINE N-DEACETYLASE"/>
    <property type="match status" value="1"/>
</dbReference>
<protein>
    <submittedName>
        <fullName evidence="4">Polysaccharide deacetylase family protein</fullName>
        <ecNumber evidence="4">3.-.-.-</ecNumber>
    </submittedName>
</protein>
<keyword evidence="2" id="KW-0732">Signal</keyword>
<evidence type="ECO:0000313" key="4">
    <source>
        <dbReference type="EMBL" id="MFC0392148.1"/>
    </source>
</evidence>
<feature type="domain" description="NodB homology" evidence="3">
    <location>
        <begin position="14"/>
        <end position="285"/>
    </location>
</feature>
<accession>A0ABV6J8E2</accession>
<dbReference type="Pfam" id="PF01522">
    <property type="entry name" value="Polysacc_deac_1"/>
    <property type="match status" value="1"/>
</dbReference>
<reference evidence="4 5" key="1">
    <citation type="submission" date="2024-09" db="EMBL/GenBank/DDBJ databases">
        <authorList>
            <person name="Sun Q."/>
            <person name="Mori K."/>
        </authorList>
    </citation>
    <scope>NUCLEOTIDE SEQUENCE [LARGE SCALE GENOMIC DNA]</scope>
    <source>
        <strain evidence="4 5">CCM 4839</strain>
    </source>
</reference>
<dbReference type="Proteomes" id="UP001589818">
    <property type="component" value="Unassembled WGS sequence"/>
</dbReference>
<dbReference type="InterPro" id="IPR011330">
    <property type="entry name" value="Glyco_hydro/deAcase_b/a-brl"/>
</dbReference>
<comment type="subcellular location">
    <subcellularLocation>
        <location evidence="1">Secreted</location>
    </subcellularLocation>
</comment>
<dbReference type="InterPro" id="IPR002509">
    <property type="entry name" value="NODB_dom"/>
</dbReference>
<dbReference type="InterPro" id="IPR051398">
    <property type="entry name" value="Polysacch_Deacetylase"/>
</dbReference>
<name>A0ABV6J8E2_9BACL</name>
<dbReference type="Gene3D" id="3.20.20.370">
    <property type="entry name" value="Glycoside hydrolase/deacetylase"/>
    <property type="match status" value="1"/>
</dbReference>
<dbReference type="RefSeq" id="WP_204819266.1">
    <property type="nucleotide sequence ID" value="NZ_JANHOF010000003.1"/>
</dbReference>
<proteinExistence type="predicted"/>
<evidence type="ECO:0000256" key="2">
    <source>
        <dbReference type="ARBA" id="ARBA00022729"/>
    </source>
</evidence>
<dbReference type="EC" id="3.-.-.-" evidence="4"/>
<comment type="caution">
    <text evidence="4">The sequence shown here is derived from an EMBL/GenBank/DDBJ whole genome shotgun (WGS) entry which is preliminary data.</text>
</comment>
<evidence type="ECO:0000256" key="1">
    <source>
        <dbReference type="ARBA" id="ARBA00004613"/>
    </source>
</evidence>
<keyword evidence="4" id="KW-0378">Hydrolase</keyword>
<dbReference type="CDD" id="cd10967">
    <property type="entry name" value="CE4_GLA_like_6s"/>
    <property type="match status" value="1"/>
</dbReference>
<dbReference type="GO" id="GO:0016787">
    <property type="term" value="F:hydrolase activity"/>
    <property type="evidence" value="ECO:0007669"/>
    <property type="project" value="UniProtKB-KW"/>
</dbReference>
<keyword evidence="5" id="KW-1185">Reference proteome</keyword>
<gene>
    <name evidence="4" type="ORF">ACFFJ8_12325</name>
</gene>
<organism evidence="4 5">
    <name type="scientific">Paenibacillus mendelii</name>
    <dbReference type="NCBI Taxonomy" id="206163"/>
    <lineage>
        <taxon>Bacteria</taxon>
        <taxon>Bacillati</taxon>
        <taxon>Bacillota</taxon>
        <taxon>Bacilli</taxon>
        <taxon>Bacillales</taxon>
        <taxon>Paenibacillaceae</taxon>
        <taxon>Paenibacillus</taxon>
    </lineage>
</organism>
<evidence type="ECO:0000313" key="5">
    <source>
        <dbReference type="Proteomes" id="UP001589818"/>
    </source>
</evidence>
<dbReference type="PROSITE" id="PS51677">
    <property type="entry name" value="NODB"/>
    <property type="match status" value="1"/>
</dbReference>
<sequence length="285" mass="32196">MRPQNVKMLFPEGKTRAFTMSYDDGTVQDRRFVEVLDTYQLKATFNLNSGALGQQDRLQLGDINVDHSHIEPDEVKPLFRNHEVAIHTVTHPDLTKVSDESIRNEVLEDKKALEELVGYPVRGMAYPGGNFSDHVVEVLSGTGVAYSRTVVSHHAFHLPEQFLTWHPTCHDNDPARPALTQKFLDPTNKDLLLFYVWGHGFEFDMYEDAWEKIEAFCSEISGKPEVWYATNIEIYDYVKAVNELRYTEQGTVVYNPSALDVYLEGSGKPIIVKGGATIGLSGEKS</sequence>
<dbReference type="SUPFAM" id="SSF88713">
    <property type="entry name" value="Glycoside hydrolase/deacetylase"/>
    <property type="match status" value="1"/>
</dbReference>
<dbReference type="PANTHER" id="PTHR34216">
    <property type="match status" value="1"/>
</dbReference>
<dbReference type="EMBL" id="JBHLVF010000017">
    <property type="protein sequence ID" value="MFC0392148.1"/>
    <property type="molecule type" value="Genomic_DNA"/>
</dbReference>